<protein>
    <submittedName>
        <fullName evidence="2">Uncharacterized protein</fullName>
    </submittedName>
</protein>
<organism evidence="2 3">
    <name type="scientific">Burkholderia multivorans CGD2</name>
    <dbReference type="NCBI Taxonomy" id="513052"/>
    <lineage>
        <taxon>Bacteria</taxon>
        <taxon>Pseudomonadati</taxon>
        <taxon>Pseudomonadota</taxon>
        <taxon>Betaproteobacteria</taxon>
        <taxon>Burkholderiales</taxon>
        <taxon>Burkholderiaceae</taxon>
        <taxon>Burkholderia</taxon>
        <taxon>Burkholderia cepacia complex</taxon>
    </lineage>
</organism>
<sequence length="48" mass="5465">MEHSVDGRDTRSRGGQKTVRTSSIARRRRNSSENRAIGKFWTLIEGFG</sequence>
<name>B9BWR2_9BURK</name>
<comment type="caution">
    <text evidence="2">The sequence shown here is derived from an EMBL/GenBank/DDBJ whole genome shotgun (WGS) entry which is preliminary data.</text>
</comment>
<gene>
    <name evidence="2" type="ORF">BURMUCGD2_6149</name>
</gene>
<reference evidence="2 3" key="1">
    <citation type="journal article" date="2012" name="J. Bacteriol.">
        <title>Draft Genome Sequence Determination for Cystic Fibrosis and Chronic Granulomatous Disease Burkholderia multivorans Isolates.</title>
        <authorList>
            <person name="Varga J.J."/>
            <person name="Losada L."/>
            <person name="Zelazny A.M."/>
            <person name="Brinkac L."/>
            <person name="Harkins D."/>
            <person name="Radune D."/>
            <person name="Hostetler J."/>
            <person name="Sampaio E.P."/>
            <person name="Ronning C.M."/>
            <person name="Nierman W.C."/>
            <person name="Greenberg D.E."/>
            <person name="Holland S.M."/>
            <person name="Goldberg J.B."/>
        </authorList>
    </citation>
    <scope>NUCLEOTIDE SEQUENCE [LARGE SCALE GENOMIC DNA]</scope>
    <source>
        <strain evidence="2 3">CGD2</strain>
    </source>
</reference>
<evidence type="ECO:0000313" key="3">
    <source>
        <dbReference type="Proteomes" id="UP000004535"/>
    </source>
</evidence>
<feature type="region of interest" description="Disordered" evidence="1">
    <location>
        <begin position="1"/>
        <end position="32"/>
    </location>
</feature>
<dbReference type="AlphaFoldDB" id="B9BWR2"/>
<dbReference type="EMBL" id="ACFC01000013">
    <property type="protein sequence ID" value="EEE04732.1"/>
    <property type="molecule type" value="Genomic_DNA"/>
</dbReference>
<dbReference type="Proteomes" id="UP000004535">
    <property type="component" value="Unassembled WGS sequence"/>
</dbReference>
<accession>B9BWR2</accession>
<evidence type="ECO:0000256" key="1">
    <source>
        <dbReference type="SAM" id="MobiDB-lite"/>
    </source>
</evidence>
<evidence type="ECO:0000313" key="2">
    <source>
        <dbReference type="EMBL" id="EEE04732.1"/>
    </source>
</evidence>
<feature type="compositionally biased region" description="Basic and acidic residues" evidence="1">
    <location>
        <begin position="1"/>
        <end position="12"/>
    </location>
</feature>
<proteinExistence type="predicted"/>